<evidence type="ECO:0000256" key="2">
    <source>
        <dbReference type="ARBA" id="ARBA00010131"/>
    </source>
</evidence>
<dbReference type="Pfam" id="PF14778">
    <property type="entry name" value="ODR4-like"/>
    <property type="match status" value="3"/>
</dbReference>
<name>A0A4D6NVZ6_VIGUN</name>
<protein>
    <submittedName>
        <fullName evidence="8">ODR-4-like</fullName>
    </submittedName>
</protein>
<organism evidence="8 9">
    <name type="scientific">Vigna unguiculata</name>
    <name type="common">Cowpea</name>
    <dbReference type="NCBI Taxonomy" id="3917"/>
    <lineage>
        <taxon>Eukaryota</taxon>
        <taxon>Viridiplantae</taxon>
        <taxon>Streptophyta</taxon>
        <taxon>Embryophyta</taxon>
        <taxon>Tracheophyta</taxon>
        <taxon>Spermatophyta</taxon>
        <taxon>Magnoliopsida</taxon>
        <taxon>eudicotyledons</taxon>
        <taxon>Gunneridae</taxon>
        <taxon>Pentapetalae</taxon>
        <taxon>rosids</taxon>
        <taxon>fabids</taxon>
        <taxon>Fabales</taxon>
        <taxon>Fabaceae</taxon>
        <taxon>Papilionoideae</taxon>
        <taxon>50 kb inversion clade</taxon>
        <taxon>NPAAA clade</taxon>
        <taxon>indigoferoid/millettioid clade</taxon>
        <taxon>Phaseoleae</taxon>
        <taxon>Vigna</taxon>
    </lineage>
</organism>
<evidence type="ECO:0000256" key="1">
    <source>
        <dbReference type="ARBA" id="ARBA00004370"/>
    </source>
</evidence>
<dbReference type="GO" id="GO:0012505">
    <property type="term" value="C:endomembrane system"/>
    <property type="evidence" value="ECO:0007669"/>
    <property type="project" value="TreeGrafter"/>
</dbReference>
<reference evidence="8 9" key="1">
    <citation type="submission" date="2019-04" db="EMBL/GenBank/DDBJ databases">
        <title>An improved genome assembly and genetic linkage map for asparagus bean, Vigna unguiculata ssp. sesquipedialis.</title>
        <authorList>
            <person name="Xia Q."/>
            <person name="Zhang R."/>
            <person name="Dong Y."/>
        </authorList>
    </citation>
    <scope>NUCLEOTIDE SEQUENCE [LARGE SCALE GENOMIC DNA]</scope>
    <source>
        <tissue evidence="8">Leaf</tissue>
    </source>
</reference>
<dbReference type="EMBL" id="CP039355">
    <property type="protein sequence ID" value="QCE15987.1"/>
    <property type="molecule type" value="Genomic_DNA"/>
</dbReference>
<evidence type="ECO:0000313" key="8">
    <source>
        <dbReference type="EMBL" id="QCE15987.1"/>
    </source>
</evidence>
<keyword evidence="3 7" id="KW-0812">Transmembrane</keyword>
<sequence>MAKAVIGEETRLKLAEDRLSQSALPSEAHSPMHLRHTLTLPNTYLTNYHSDFTFSSALGRAFLFDLVPTPLNDSGEPACALTEPDKKKGPKPKSKSEPADSSSLFIDKDWVAEHARQVSRMLVGGMNVVGLYVWVSDAAFKNSTIMLCQTVKGVADAAPVLEGDWDERLLLHICYSPRRWSCRNCSLSSNITSSSLRPCDFKMGKVLTSLQTYKCMYNFNIRLPILRDSGSKFQTLSDILRHVISVHAKELTGAKALIDGKLVVESESYSSDGVHEVELLIPFLNNRSIEDADSGNNHDEASNEISVEKPVPQLVLHTLRKGCSLPFPKRVFAPWLAGVYVCDYLQPSETVEVFKDHCMELLSMKAPMDVSTILEPEKEVLSFKTKSFFDLAVPSNSEIHVMEGKSKVDGGGESSNSKSVKPGHINVVVAGLILLLSVLGDIIKSLQSRLDIICDEVDADSGNNHDEASNEISVEKPVPQLVLHTLRKGCSLPFPKRVFAPWLAGVYVCDYLQPSETVEVFKDHCMELLSMKAPMDVSTILEPEKEVLSFKTKSFFDLAVPSNSEIHVMEGKSKVDGGGESSNSKSVKPGHINVVVAGLILLLSVLVGFVLFFLKG</sequence>
<keyword evidence="9" id="KW-1185">Reference proteome</keyword>
<evidence type="ECO:0000256" key="6">
    <source>
        <dbReference type="SAM" id="MobiDB-lite"/>
    </source>
</evidence>
<comment type="subcellular location">
    <subcellularLocation>
        <location evidence="1">Membrane</location>
    </subcellularLocation>
</comment>
<dbReference type="AlphaFoldDB" id="A0A4D6NVZ6"/>
<evidence type="ECO:0000256" key="4">
    <source>
        <dbReference type="ARBA" id="ARBA00022989"/>
    </source>
</evidence>
<dbReference type="PANTHER" id="PTHR33966:SF1">
    <property type="entry name" value="PROTEIN ODR-4 HOMOLOG"/>
    <property type="match status" value="1"/>
</dbReference>
<dbReference type="Proteomes" id="UP000501690">
    <property type="component" value="Linkage Group LG11"/>
</dbReference>
<feature type="region of interest" description="Disordered" evidence="6">
    <location>
        <begin position="75"/>
        <end position="101"/>
    </location>
</feature>
<dbReference type="GO" id="GO:0008104">
    <property type="term" value="P:intracellular protein localization"/>
    <property type="evidence" value="ECO:0007669"/>
    <property type="project" value="TreeGrafter"/>
</dbReference>
<accession>A0A4D6NVZ6</accession>
<proteinExistence type="inferred from homology"/>
<feature type="transmembrane region" description="Helical" evidence="7">
    <location>
        <begin position="592"/>
        <end position="614"/>
    </location>
</feature>
<keyword evidence="5 7" id="KW-0472">Membrane</keyword>
<dbReference type="GO" id="GO:0016020">
    <property type="term" value="C:membrane"/>
    <property type="evidence" value="ECO:0007669"/>
    <property type="project" value="UniProtKB-SubCell"/>
</dbReference>
<evidence type="ECO:0000313" key="9">
    <source>
        <dbReference type="Proteomes" id="UP000501690"/>
    </source>
</evidence>
<dbReference type="PANTHER" id="PTHR33966">
    <property type="entry name" value="PROTEIN ODR-4 HOMOLOG"/>
    <property type="match status" value="1"/>
</dbReference>
<keyword evidence="4 7" id="KW-1133">Transmembrane helix</keyword>
<gene>
    <name evidence="8" type="ORF">DEO72_LG11g3000</name>
</gene>
<evidence type="ECO:0000256" key="7">
    <source>
        <dbReference type="SAM" id="Phobius"/>
    </source>
</evidence>
<dbReference type="InterPro" id="IPR029454">
    <property type="entry name" value="ODR-4-like"/>
</dbReference>
<comment type="similarity">
    <text evidence="2">Belongs to the ODR-4 family.</text>
</comment>
<evidence type="ECO:0000256" key="3">
    <source>
        <dbReference type="ARBA" id="ARBA00022692"/>
    </source>
</evidence>
<evidence type="ECO:0000256" key="5">
    <source>
        <dbReference type="ARBA" id="ARBA00023136"/>
    </source>
</evidence>